<evidence type="ECO:0000313" key="2">
    <source>
        <dbReference type="Proteomes" id="UP000789390"/>
    </source>
</evidence>
<proteinExistence type="predicted"/>
<dbReference type="Proteomes" id="UP000789390">
    <property type="component" value="Unassembled WGS sequence"/>
</dbReference>
<keyword evidence="2" id="KW-1185">Reference proteome</keyword>
<name>A0A8J2RM39_9CRUS</name>
<reference evidence="1" key="1">
    <citation type="submission" date="2021-11" db="EMBL/GenBank/DDBJ databases">
        <authorList>
            <person name="Schell T."/>
        </authorList>
    </citation>
    <scope>NUCLEOTIDE SEQUENCE</scope>
    <source>
        <strain evidence="1">M5</strain>
    </source>
</reference>
<evidence type="ECO:0000313" key="1">
    <source>
        <dbReference type="EMBL" id="CAH0102220.1"/>
    </source>
</evidence>
<dbReference type="AlphaFoldDB" id="A0A8J2RM39"/>
<accession>A0A8J2RM39</accession>
<organism evidence="1 2">
    <name type="scientific">Daphnia galeata</name>
    <dbReference type="NCBI Taxonomy" id="27404"/>
    <lineage>
        <taxon>Eukaryota</taxon>
        <taxon>Metazoa</taxon>
        <taxon>Ecdysozoa</taxon>
        <taxon>Arthropoda</taxon>
        <taxon>Crustacea</taxon>
        <taxon>Branchiopoda</taxon>
        <taxon>Diplostraca</taxon>
        <taxon>Cladocera</taxon>
        <taxon>Anomopoda</taxon>
        <taxon>Daphniidae</taxon>
        <taxon>Daphnia</taxon>
    </lineage>
</organism>
<gene>
    <name evidence="1" type="ORF">DGAL_LOCUS4611</name>
</gene>
<dbReference type="EMBL" id="CAKKLH010000077">
    <property type="protein sequence ID" value="CAH0102220.1"/>
    <property type="molecule type" value="Genomic_DNA"/>
</dbReference>
<comment type="caution">
    <text evidence="1">The sequence shown here is derived from an EMBL/GenBank/DDBJ whole genome shotgun (WGS) entry which is preliminary data.</text>
</comment>
<sequence length="237" mass="26704">MLNRVIRPAINIISDVGPVRNLQIRLLRLRWILEPPMSATRKAVHHAGRTITDAKDLGILAIKALSMEFLLYFGEFSTSQLVRTISTLKITSSVQDVGEDGSKTVVKVPQSSSTISTIFQVDFNDKSRRCPTERRWPALNYETSSSEELSASLDSLGEDVLDVHQFEVMDRASATDERRRYSTQNFGDHPHRAAVVHPFGTQQRPTIVRSNTPPPRGKSITALRYYRHTIIEICSCI</sequence>
<protein>
    <submittedName>
        <fullName evidence="1">Uncharacterized protein</fullName>
    </submittedName>
</protein>